<dbReference type="EMBL" id="HACA01020958">
    <property type="protein sequence ID" value="CDW38319.1"/>
    <property type="molecule type" value="Transcribed_RNA"/>
</dbReference>
<reference evidence="3" key="1">
    <citation type="submission" date="2014-05" db="EMBL/GenBank/DDBJ databases">
        <authorList>
            <person name="Chronopoulou M."/>
        </authorList>
    </citation>
    <scope>NUCLEOTIDE SEQUENCE</scope>
    <source>
        <tissue evidence="3">Whole organism</tissue>
    </source>
</reference>
<feature type="region of interest" description="Disordered" evidence="1">
    <location>
        <begin position="47"/>
        <end position="99"/>
    </location>
</feature>
<feature type="compositionally biased region" description="Polar residues" evidence="1">
    <location>
        <begin position="132"/>
        <end position="143"/>
    </location>
</feature>
<feature type="region of interest" description="Disordered" evidence="1">
    <location>
        <begin position="125"/>
        <end position="146"/>
    </location>
</feature>
<feature type="signal peptide" evidence="2">
    <location>
        <begin position="1"/>
        <end position="18"/>
    </location>
</feature>
<evidence type="ECO:0000313" key="3">
    <source>
        <dbReference type="EMBL" id="CDW38319.1"/>
    </source>
</evidence>
<proteinExistence type="predicted"/>
<feature type="chain" id="PRO_5005488769" evidence="2">
    <location>
        <begin position="19"/>
        <end position="200"/>
    </location>
</feature>
<dbReference type="AlphaFoldDB" id="A0A0K2UJ41"/>
<evidence type="ECO:0000256" key="1">
    <source>
        <dbReference type="SAM" id="MobiDB-lite"/>
    </source>
</evidence>
<protein>
    <submittedName>
        <fullName evidence="3">Uncharacterized protein</fullName>
    </submittedName>
</protein>
<keyword evidence="2" id="KW-0732">Signal</keyword>
<name>A0A0K2UJ41_LEPSM</name>
<evidence type="ECO:0000256" key="2">
    <source>
        <dbReference type="SAM" id="SignalP"/>
    </source>
</evidence>
<accession>A0A0K2UJ41</accession>
<organism evidence="3">
    <name type="scientific">Lepeophtheirus salmonis</name>
    <name type="common">Salmon louse</name>
    <name type="synonym">Caligus salmonis</name>
    <dbReference type="NCBI Taxonomy" id="72036"/>
    <lineage>
        <taxon>Eukaryota</taxon>
        <taxon>Metazoa</taxon>
        <taxon>Ecdysozoa</taxon>
        <taxon>Arthropoda</taxon>
        <taxon>Crustacea</taxon>
        <taxon>Multicrustacea</taxon>
        <taxon>Hexanauplia</taxon>
        <taxon>Copepoda</taxon>
        <taxon>Siphonostomatoida</taxon>
        <taxon>Caligidae</taxon>
        <taxon>Lepeophtheirus</taxon>
    </lineage>
</organism>
<sequence>MKLILLLIANCLVLTCIASNLGNGGVFNSPEANAYWKQRFGSNFGGSSVQKETSSPAFKQRFGTSPINNEISYRSKPSGSASPNSYKNRFSSSNKASYGRQYTSPKLFKTRFGSSSPYYIPYTSTSPHYNPPKTTGSTASYPSNKRAYSRTPPIHTSSAYGFHYQKTPFYPRVIYQPQTPRYILRSSTTPYWHRPSAFYY</sequence>